<accession>A0AAD7USL3</accession>
<protein>
    <recommendedName>
        <fullName evidence="1">F-box domain-containing protein</fullName>
    </recommendedName>
</protein>
<dbReference type="InterPro" id="IPR032675">
    <property type="entry name" value="LRR_dom_sf"/>
</dbReference>
<sequence length="551" mass="62540">MQHHDLFHRLPYDILTSIFDHLARNDILECMLVSRSWSTHVIQYAKTAFTHITFYADNKDNTNQYHGLLSRIGHHVQSVVVDQCPDAITLLNIVNVLASYECKDLTSLEIRYGVLNAAIVPRFKVFRHLGYLTITLPLTLHASTSFVQSIVQACSSSLVSLTCISSCSEHGSSNSLTVLHGAPSLHGTKTSHVQHVHLQYPNITIGSIIPLLQQCPLLSSLYVKSMQHPDIKKIRHHCPCLVDLRWTSLDTCSFLYNRVQPLMMENNIKDNVFLHGLAINGSAAHLFTAEHQLRYLNLHMSTSNNSENDDLIAMQHLFTHNACMLEKVALSMNAFQMMKFMPYMHRLSHLDHVRLCIRPFGAMRRVLNNMPGIPPDLQSGTEHTLMRLLESIKKLTVPIVALSLQGVFKVIDPSRRMGVIAFTVGMIAHLREIEIREHHPSPDILASLFHHAQELSTVSLVGGGLQVTYKMFSMLSTLPHLQYLHLQGIGKISGIGLREMADQHEKSDLHCQVVMLKPDDPTDIYGKCFEYAKWKMGRSRFEYKERPTYEY</sequence>
<dbReference type="RefSeq" id="XP_058337295.1">
    <property type="nucleotide sequence ID" value="XM_058491953.1"/>
</dbReference>
<keyword evidence="3" id="KW-1185">Reference proteome</keyword>
<evidence type="ECO:0000259" key="1">
    <source>
        <dbReference type="PROSITE" id="PS50181"/>
    </source>
</evidence>
<name>A0AAD7USL3_9FUNG</name>
<dbReference type="PANTHER" id="PTHR16134">
    <property type="entry name" value="F-BOX/TPR REPEAT PROTEIN POF3"/>
    <property type="match status" value="1"/>
</dbReference>
<gene>
    <name evidence="2" type="ORF">O0I10_012004</name>
</gene>
<feature type="domain" description="F-box" evidence="1">
    <location>
        <begin position="4"/>
        <end position="52"/>
    </location>
</feature>
<organism evidence="2 3">
    <name type="scientific">Lichtheimia ornata</name>
    <dbReference type="NCBI Taxonomy" id="688661"/>
    <lineage>
        <taxon>Eukaryota</taxon>
        <taxon>Fungi</taxon>
        <taxon>Fungi incertae sedis</taxon>
        <taxon>Mucoromycota</taxon>
        <taxon>Mucoromycotina</taxon>
        <taxon>Mucoromycetes</taxon>
        <taxon>Mucorales</taxon>
        <taxon>Lichtheimiaceae</taxon>
        <taxon>Lichtheimia</taxon>
    </lineage>
</organism>
<dbReference type="AlphaFoldDB" id="A0AAD7USL3"/>
<dbReference type="EMBL" id="JARTCD010000107">
    <property type="protein sequence ID" value="KAJ8652381.1"/>
    <property type="molecule type" value="Genomic_DNA"/>
</dbReference>
<reference evidence="2 3" key="1">
    <citation type="submission" date="2023-03" db="EMBL/GenBank/DDBJ databases">
        <title>Genome sequence of Lichtheimia ornata CBS 291.66.</title>
        <authorList>
            <person name="Mohabir J.T."/>
            <person name="Shea T.P."/>
            <person name="Kurbessoian T."/>
            <person name="Berby B."/>
            <person name="Fontaine J."/>
            <person name="Livny J."/>
            <person name="Gnirke A."/>
            <person name="Stajich J.E."/>
            <person name="Cuomo C.A."/>
        </authorList>
    </citation>
    <scope>NUCLEOTIDE SEQUENCE [LARGE SCALE GENOMIC DNA]</scope>
    <source>
        <strain evidence="2">CBS 291.66</strain>
    </source>
</reference>
<comment type="caution">
    <text evidence="2">The sequence shown here is derived from an EMBL/GenBank/DDBJ whole genome shotgun (WGS) entry which is preliminary data.</text>
</comment>
<dbReference type="SUPFAM" id="SSF52047">
    <property type="entry name" value="RNI-like"/>
    <property type="match status" value="1"/>
</dbReference>
<dbReference type="Gene3D" id="3.80.10.10">
    <property type="entry name" value="Ribonuclease Inhibitor"/>
    <property type="match status" value="2"/>
</dbReference>
<dbReference type="Proteomes" id="UP001234581">
    <property type="component" value="Unassembled WGS sequence"/>
</dbReference>
<dbReference type="PANTHER" id="PTHR16134:SF119">
    <property type="entry name" value="AT02038P-RELATED"/>
    <property type="match status" value="1"/>
</dbReference>
<proteinExistence type="predicted"/>
<dbReference type="PROSITE" id="PS50181">
    <property type="entry name" value="FBOX"/>
    <property type="match status" value="1"/>
</dbReference>
<evidence type="ECO:0000313" key="2">
    <source>
        <dbReference type="EMBL" id="KAJ8652381.1"/>
    </source>
</evidence>
<dbReference type="Pfam" id="PF12937">
    <property type="entry name" value="F-box-like"/>
    <property type="match status" value="1"/>
</dbReference>
<dbReference type="InterPro" id="IPR001810">
    <property type="entry name" value="F-box_dom"/>
</dbReference>
<dbReference type="GeneID" id="83219393"/>
<dbReference type="Gene3D" id="1.20.1280.50">
    <property type="match status" value="1"/>
</dbReference>
<dbReference type="InterPro" id="IPR036047">
    <property type="entry name" value="F-box-like_dom_sf"/>
</dbReference>
<evidence type="ECO:0000313" key="3">
    <source>
        <dbReference type="Proteomes" id="UP001234581"/>
    </source>
</evidence>
<dbReference type="SUPFAM" id="SSF81383">
    <property type="entry name" value="F-box domain"/>
    <property type="match status" value="1"/>
</dbReference>